<comment type="caution">
    <text evidence="4">The sequence shown here is derived from an EMBL/GenBank/DDBJ whole genome shotgun (WGS) entry which is preliminary data.</text>
</comment>
<evidence type="ECO:0000313" key="5">
    <source>
        <dbReference type="Proteomes" id="UP000314294"/>
    </source>
</evidence>
<accession>A0A4Z2EH18</accession>
<organism evidence="4 5">
    <name type="scientific">Liparis tanakae</name>
    <name type="common">Tanaka's snailfish</name>
    <dbReference type="NCBI Taxonomy" id="230148"/>
    <lineage>
        <taxon>Eukaryota</taxon>
        <taxon>Metazoa</taxon>
        <taxon>Chordata</taxon>
        <taxon>Craniata</taxon>
        <taxon>Vertebrata</taxon>
        <taxon>Euteleostomi</taxon>
        <taxon>Actinopterygii</taxon>
        <taxon>Neopterygii</taxon>
        <taxon>Teleostei</taxon>
        <taxon>Neoteleostei</taxon>
        <taxon>Acanthomorphata</taxon>
        <taxon>Eupercaria</taxon>
        <taxon>Perciformes</taxon>
        <taxon>Cottioidei</taxon>
        <taxon>Cottales</taxon>
        <taxon>Liparidae</taxon>
        <taxon>Liparis</taxon>
    </lineage>
</organism>
<dbReference type="InterPro" id="IPR016186">
    <property type="entry name" value="C-type_lectin-like/link_sf"/>
</dbReference>
<dbReference type="SUPFAM" id="SSF56436">
    <property type="entry name" value="C-type lectin-like"/>
    <property type="match status" value="1"/>
</dbReference>
<keyword evidence="5" id="KW-1185">Reference proteome</keyword>
<evidence type="ECO:0000313" key="4">
    <source>
        <dbReference type="EMBL" id="TNN28169.1"/>
    </source>
</evidence>
<dbReference type="InterPro" id="IPR050111">
    <property type="entry name" value="C-type_lectin/snaclec_domain"/>
</dbReference>
<dbReference type="CDD" id="cd00037">
    <property type="entry name" value="CLECT"/>
    <property type="match status" value="1"/>
</dbReference>
<dbReference type="InterPro" id="IPR016187">
    <property type="entry name" value="CTDL_fold"/>
</dbReference>
<keyword evidence="2" id="KW-0472">Membrane</keyword>
<keyword evidence="2" id="KW-0812">Transmembrane</keyword>
<proteinExistence type="predicted"/>
<dbReference type="InterPro" id="IPR001304">
    <property type="entry name" value="C-type_lectin-like"/>
</dbReference>
<dbReference type="Gene3D" id="3.10.100.10">
    <property type="entry name" value="Mannose-Binding Protein A, subunit A"/>
    <property type="match status" value="1"/>
</dbReference>
<feature type="transmembrane region" description="Helical" evidence="2">
    <location>
        <begin position="176"/>
        <end position="199"/>
    </location>
</feature>
<dbReference type="Pfam" id="PF00059">
    <property type="entry name" value="Lectin_C"/>
    <property type="match status" value="1"/>
</dbReference>
<name>A0A4Z2EH18_9TELE</name>
<dbReference type="PANTHER" id="PTHR22803">
    <property type="entry name" value="MANNOSE, PHOSPHOLIPASE, LECTIN RECEPTOR RELATED"/>
    <property type="match status" value="1"/>
</dbReference>
<dbReference type="PROSITE" id="PS50041">
    <property type="entry name" value="C_TYPE_LECTIN_2"/>
    <property type="match status" value="1"/>
</dbReference>
<keyword evidence="2" id="KW-1133">Transmembrane helix</keyword>
<evidence type="ECO:0000256" key="1">
    <source>
        <dbReference type="SAM" id="MobiDB-lite"/>
    </source>
</evidence>
<dbReference type="Proteomes" id="UP000314294">
    <property type="component" value="Unassembled WGS sequence"/>
</dbReference>
<sequence>MHASPAFHGTWNDTRCDLAKPYVCKISSETPPPTPAPGDGECLPFWVPYGSYCYYVYNGQTGFSWPDARHYCQQFGTELLSLHSRAEVEFVRNLNYTKYHNVWIGLTRDRNFGWGWTDATSLGFLNWAAGEPNTAFHPGEVGEESCVEMYPDGRWNDNNCMQKRGFGCRRRQHNAAAIGGVAAACVIFVVVAGLLFYVFRVRGYKLSGLSLPTRTSRTSSPVDVPTFSNPNFSGESDS</sequence>
<dbReference type="SMART" id="SM00034">
    <property type="entry name" value="CLECT"/>
    <property type="match status" value="1"/>
</dbReference>
<evidence type="ECO:0000259" key="3">
    <source>
        <dbReference type="PROSITE" id="PS50041"/>
    </source>
</evidence>
<feature type="compositionally biased region" description="Polar residues" evidence="1">
    <location>
        <begin position="226"/>
        <end position="238"/>
    </location>
</feature>
<dbReference type="AlphaFoldDB" id="A0A4Z2EH18"/>
<keyword evidence="4" id="KW-0675">Receptor</keyword>
<feature type="domain" description="C-type lectin" evidence="3">
    <location>
        <begin position="49"/>
        <end position="169"/>
    </location>
</feature>
<evidence type="ECO:0000256" key="2">
    <source>
        <dbReference type="SAM" id="Phobius"/>
    </source>
</evidence>
<dbReference type="OrthoDB" id="7357196at2759"/>
<feature type="region of interest" description="Disordered" evidence="1">
    <location>
        <begin position="213"/>
        <end position="238"/>
    </location>
</feature>
<protein>
    <submittedName>
        <fullName evidence="4">Asialoglycoprotein receptor 2</fullName>
    </submittedName>
</protein>
<gene>
    <name evidence="4" type="primary">Asgr2_2</name>
    <name evidence="4" type="ORF">EYF80_061684</name>
</gene>
<reference evidence="4 5" key="1">
    <citation type="submission" date="2019-03" db="EMBL/GenBank/DDBJ databases">
        <title>First draft genome of Liparis tanakae, snailfish: a comprehensive survey of snailfish specific genes.</title>
        <authorList>
            <person name="Kim W."/>
            <person name="Song I."/>
            <person name="Jeong J.-H."/>
            <person name="Kim D."/>
            <person name="Kim S."/>
            <person name="Ryu S."/>
            <person name="Song J.Y."/>
            <person name="Lee S.K."/>
        </authorList>
    </citation>
    <scope>NUCLEOTIDE SEQUENCE [LARGE SCALE GENOMIC DNA]</scope>
    <source>
        <tissue evidence="4">Muscle</tissue>
    </source>
</reference>
<dbReference type="EMBL" id="SRLO01007219">
    <property type="protein sequence ID" value="TNN28169.1"/>
    <property type="molecule type" value="Genomic_DNA"/>
</dbReference>